<evidence type="ECO:0000256" key="1">
    <source>
        <dbReference type="SAM" id="Phobius"/>
    </source>
</evidence>
<evidence type="ECO:0000313" key="3">
    <source>
        <dbReference type="Proteomes" id="UP000053424"/>
    </source>
</evidence>
<keyword evidence="1" id="KW-1133">Transmembrane helix</keyword>
<feature type="transmembrane region" description="Helical" evidence="1">
    <location>
        <begin position="59"/>
        <end position="82"/>
    </location>
</feature>
<dbReference type="EMBL" id="KN831797">
    <property type="protein sequence ID" value="KIM37459.1"/>
    <property type="molecule type" value="Genomic_DNA"/>
</dbReference>
<feature type="non-terminal residue" evidence="2">
    <location>
        <position position="83"/>
    </location>
</feature>
<organism evidence="2 3">
    <name type="scientific">Hebeloma cylindrosporum</name>
    <dbReference type="NCBI Taxonomy" id="76867"/>
    <lineage>
        <taxon>Eukaryota</taxon>
        <taxon>Fungi</taxon>
        <taxon>Dikarya</taxon>
        <taxon>Basidiomycota</taxon>
        <taxon>Agaricomycotina</taxon>
        <taxon>Agaricomycetes</taxon>
        <taxon>Agaricomycetidae</taxon>
        <taxon>Agaricales</taxon>
        <taxon>Agaricineae</taxon>
        <taxon>Hymenogastraceae</taxon>
        <taxon>Hebeloma</taxon>
    </lineage>
</organism>
<protein>
    <recommendedName>
        <fullName evidence="4">Reverse transcriptase Ty1/copia-type domain-containing protein</fullName>
    </recommendedName>
</protein>
<gene>
    <name evidence="2" type="ORF">M413DRAFT_423302</name>
</gene>
<proteinExistence type="predicted"/>
<reference evidence="3" key="2">
    <citation type="submission" date="2015-01" db="EMBL/GenBank/DDBJ databases">
        <title>Evolutionary Origins and Diversification of the Mycorrhizal Mutualists.</title>
        <authorList>
            <consortium name="DOE Joint Genome Institute"/>
            <consortium name="Mycorrhizal Genomics Consortium"/>
            <person name="Kohler A."/>
            <person name="Kuo A."/>
            <person name="Nagy L.G."/>
            <person name="Floudas D."/>
            <person name="Copeland A."/>
            <person name="Barry K.W."/>
            <person name="Cichocki N."/>
            <person name="Veneault-Fourrey C."/>
            <person name="LaButti K."/>
            <person name="Lindquist E.A."/>
            <person name="Lipzen A."/>
            <person name="Lundell T."/>
            <person name="Morin E."/>
            <person name="Murat C."/>
            <person name="Riley R."/>
            <person name="Ohm R."/>
            <person name="Sun H."/>
            <person name="Tunlid A."/>
            <person name="Henrissat B."/>
            <person name="Grigoriev I.V."/>
            <person name="Hibbett D.S."/>
            <person name="Martin F."/>
        </authorList>
    </citation>
    <scope>NUCLEOTIDE SEQUENCE [LARGE SCALE GENOMIC DNA]</scope>
    <source>
        <strain evidence="3">h7</strain>
    </source>
</reference>
<name>A0A0C3BZI8_HEBCY</name>
<sequence>MRISRRDGKTSLNQIPYLEKILKCTDTRTLLPTGYKPQPFSGTTISHLKSQYQSVISSLLYLMLGTCPDIIFAVTQMAKFIAN</sequence>
<reference evidence="2 3" key="1">
    <citation type="submission" date="2014-04" db="EMBL/GenBank/DDBJ databases">
        <authorList>
            <consortium name="DOE Joint Genome Institute"/>
            <person name="Kuo A."/>
            <person name="Gay G."/>
            <person name="Dore J."/>
            <person name="Kohler A."/>
            <person name="Nagy L.G."/>
            <person name="Floudas D."/>
            <person name="Copeland A."/>
            <person name="Barry K.W."/>
            <person name="Cichocki N."/>
            <person name="Veneault-Fourrey C."/>
            <person name="LaButti K."/>
            <person name="Lindquist E.A."/>
            <person name="Lipzen A."/>
            <person name="Lundell T."/>
            <person name="Morin E."/>
            <person name="Murat C."/>
            <person name="Sun H."/>
            <person name="Tunlid A."/>
            <person name="Henrissat B."/>
            <person name="Grigoriev I.V."/>
            <person name="Hibbett D.S."/>
            <person name="Martin F."/>
            <person name="Nordberg H.P."/>
            <person name="Cantor M.N."/>
            <person name="Hua S.X."/>
        </authorList>
    </citation>
    <scope>NUCLEOTIDE SEQUENCE [LARGE SCALE GENOMIC DNA]</scope>
    <source>
        <strain evidence="3">h7</strain>
    </source>
</reference>
<evidence type="ECO:0000313" key="2">
    <source>
        <dbReference type="EMBL" id="KIM37459.1"/>
    </source>
</evidence>
<keyword evidence="3" id="KW-1185">Reference proteome</keyword>
<dbReference type="Proteomes" id="UP000053424">
    <property type="component" value="Unassembled WGS sequence"/>
</dbReference>
<evidence type="ECO:0008006" key="4">
    <source>
        <dbReference type="Google" id="ProtNLM"/>
    </source>
</evidence>
<dbReference type="AlphaFoldDB" id="A0A0C3BZI8"/>
<keyword evidence="1" id="KW-0472">Membrane</keyword>
<dbReference type="OrthoDB" id="3042977at2759"/>
<accession>A0A0C3BZI8</accession>
<dbReference type="HOGENOM" id="CLU_2549134_0_0_1"/>
<keyword evidence="1" id="KW-0812">Transmembrane</keyword>